<proteinExistence type="predicted"/>
<organism evidence="1 2">
    <name type="scientific">Trifolium pratense</name>
    <name type="common">Red clover</name>
    <dbReference type="NCBI Taxonomy" id="57577"/>
    <lineage>
        <taxon>Eukaryota</taxon>
        <taxon>Viridiplantae</taxon>
        <taxon>Streptophyta</taxon>
        <taxon>Embryophyta</taxon>
        <taxon>Tracheophyta</taxon>
        <taxon>Spermatophyta</taxon>
        <taxon>Magnoliopsida</taxon>
        <taxon>eudicotyledons</taxon>
        <taxon>Gunneridae</taxon>
        <taxon>Pentapetalae</taxon>
        <taxon>rosids</taxon>
        <taxon>fabids</taxon>
        <taxon>Fabales</taxon>
        <taxon>Fabaceae</taxon>
        <taxon>Papilionoideae</taxon>
        <taxon>50 kb inversion clade</taxon>
        <taxon>NPAAA clade</taxon>
        <taxon>Hologalegina</taxon>
        <taxon>IRL clade</taxon>
        <taxon>Trifolieae</taxon>
        <taxon>Trifolium</taxon>
    </lineage>
</organism>
<reference evidence="1" key="1">
    <citation type="submission" date="2023-10" db="EMBL/GenBank/DDBJ databases">
        <authorList>
            <person name="Rodriguez Cubillos JULIANA M."/>
            <person name="De Vega J."/>
        </authorList>
    </citation>
    <scope>NUCLEOTIDE SEQUENCE</scope>
</reference>
<evidence type="ECO:0000313" key="2">
    <source>
        <dbReference type="Proteomes" id="UP001177021"/>
    </source>
</evidence>
<keyword evidence="2" id="KW-1185">Reference proteome</keyword>
<protein>
    <submittedName>
        <fullName evidence="1">Uncharacterized protein</fullName>
    </submittedName>
</protein>
<comment type="caution">
    <text evidence="1">The sequence shown here is derived from an EMBL/GenBank/DDBJ whole genome shotgun (WGS) entry which is preliminary data.</text>
</comment>
<dbReference type="EMBL" id="CASHSV030000024">
    <property type="protein sequence ID" value="CAJ2641055.1"/>
    <property type="molecule type" value="Genomic_DNA"/>
</dbReference>
<dbReference type="Proteomes" id="UP001177021">
    <property type="component" value="Unassembled WGS sequence"/>
</dbReference>
<name>A0ACB0JAA3_TRIPR</name>
<sequence>MDFCEAVGNYQTDVSLNLTSHLFTNPEFQNNNIVFSPLSLFTILSIMAVGSEGPTQQQLLTFLKANSTDHLNSFSSHLISSTLSDASRFGGPHLSFVNGVWVEQSLSLQPSFKKSVTTDYKADLAYVDFKTKAGKVIEEINLWGNKKTNGLIETMVPRGAVDSTTKLIFANALYFKGTWDEKFDALETKEYDFHIHDDNSVMVPFITSTKDQFISVFDGFKVLGLPYKQDKDKRRFSMYFFLPDTNDGLPLLIKKLASESKFLESKLPNKKVEVGEFRIPKFKISFELETSNVLKELRVDLPFYPGSLTKMVDSPMDKDLYVSKIFHKSFIEVKEEGTEAAATTVGTMAGSSWGGFTPPQIDFVADHPFLFLIREDFSEQILFIGQVFNPLDG</sequence>
<gene>
    <name evidence="1" type="ORF">MILVUS5_LOCUS10790</name>
</gene>
<evidence type="ECO:0000313" key="1">
    <source>
        <dbReference type="EMBL" id="CAJ2641055.1"/>
    </source>
</evidence>
<accession>A0ACB0JAA3</accession>